<dbReference type="EMBL" id="JABSTR010000001">
    <property type="protein sequence ID" value="KAH9361627.1"/>
    <property type="molecule type" value="Genomic_DNA"/>
</dbReference>
<dbReference type="OrthoDB" id="9909311at2759"/>
<dbReference type="AlphaFoldDB" id="A0A9J6FF74"/>
<name>A0A9J6FF74_HAELO</name>
<organism evidence="1 2">
    <name type="scientific">Haemaphysalis longicornis</name>
    <name type="common">Bush tick</name>
    <dbReference type="NCBI Taxonomy" id="44386"/>
    <lineage>
        <taxon>Eukaryota</taxon>
        <taxon>Metazoa</taxon>
        <taxon>Ecdysozoa</taxon>
        <taxon>Arthropoda</taxon>
        <taxon>Chelicerata</taxon>
        <taxon>Arachnida</taxon>
        <taxon>Acari</taxon>
        <taxon>Parasitiformes</taxon>
        <taxon>Ixodida</taxon>
        <taxon>Ixodoidea</taxon>
        <taxon>Ixodidae</taxon>
        <taxon>Haemaphysalinae</taxon>
        <taxon>Haemaphysalis</taxon>
    </lineage>
</organism>
<proteinExistence type="predicted"/>
<dbReference type="VEuPathDB" id="VectorBase:HLOH_041048"/>
<sequence>MLRQKTEALALRMDIMGCKLSDDWFQILKKRYDLAFKRMCGESGAVDITPVANYRADMLCSLLCQ</sequence>
<comment type="caution">
    <text evidence="1">The sequence shown here is derived from an EMBL/GenBank/DDBJ whole genome shotgun (WGS) entry which is preliminary data.</text>
</comment>
<dbReference type="Proteomes" id="UP000821853">
    <property type="component" value="Chromosome 1"/>
</dbReference>
<reference evidence="1 2" key="1">
    <citation type="journal article" date="2020" name="Cell">
        <title>Large-Scale Comparative Analyses of Tick Genomes Elucidate Their Genetic Diversity and Vector Capacities.</title>
        <authorList>
            <consortium name="Tick Genome and Microbiome Consortium (TIGMIC)"/>
            <person name="Jia N."/>
            <person name="Wang J."/>
            <person name="Shi W."/>
            <person name="Du L."/>
            <person name="Sun Y."/>
            <person name="Zhan W."/>
            <person name="Jiang J.F."/>
            <person name="Wang Q."/>
            <person name="Zhang B."/>
            <person name="Ji P."/>
            <person name="Bell-Sakyi L."/>
            <person name="Cui X.M."/>
            <person name="Yuan T.T."/>
            <person name="Jiang B.G."/>
            <person name="Yang W.F."/>
            <person name="Lam T.T."/>
            <person name="Chang Q.C."/>
            <person name="Ding S.J."/>
            <person name="Wang X.J."/>
            <person name="Zhu J.G."/>
            <person name="Ruan X.D."/>
            <person name="Zhao L."/>
            <person name="Wei J.T."/>
            <person name="Ye R.Z."/>
            <person name="Que T.C."/>
            <person name="Du C.H."/>
            <person name="Zhou Y.H."/>
            <person name="Cheng J.X."/>
            <person name="Dai P.F."/>
            <person name="Guo W.B."/>
            <person name="Han X.H."/>
            <person name="Huang E.J."/>
            <person name="Li L.F."/>
            <person name="Wei W."/>
            <person name="Gao Y.C."/>
            <person name="Liu J.Z."/>
            <person name="Shao H.Z."/>
            <person name="Wang X."/>
            <person name="Wang C.C."/>
            <person name="Yang T.C."/>
            <person name="Huo Q.B."/>
            <person name="Li W."/>
            <person name="Chen H.Y."/>
            <person name="Chen S.E."/>
            <person name="Zhou L.G."/>
            <person name="Ni X.B."/>
            <person name="Tian J.H."/>
            <person name="Sheng Y."/>
            <person name="Liu T."/>
            <person name="Pan Y.S."/>
            <person name="Xia L.Y."/>
            <person name="Li J."/>
            <person name="Zhao F."/>
            <person name="Cao W.C."/>
        </authorList>
    </citation>
    <scope>NUCLEOTIDE SEQUENCE [LARGE SCALE GENOMIC DNA]</scope>
    <source>
        <strain evidence="1">HaeL-2018</strain>
    </source>
</reference>
<evidence type="ECO:0000313" key="1">
    <source>
        <dbReference type="EMBL" id="KAH9361627.1"/>
    </source>
</evidence>
<protein>
    <submittedName>
        <fullName evidence="1">Uncharacterized protein</fullName>
    </submittedName>
</protein>
<gene>
    <name evidence="1" type="ORF">HPB48_001504</name>
</gene>
<keyword evidence="2" id="KW-1185">Reference proteome</keyword>
<accession>A0A9J6FF74</accession>
<evidence type="ECO:0000313" key="2">
    <source>
        <dbReference type="Proteomes" id="UP000821853"/>
    </source>
</evidence>